<dbReference type="Gramene" id="VVA35144">
    <property type="protein sequence ID" value="VVA35144"/>
    <property type="gene ID" value="Prudul26B022553"/>
</dbReference>
<gene>
    <name evidence="2" type="ORF">ALMOND_2B022553</name>
</gene>
<evidence type="ECO:0000313" key="3">
    <source>
        <dbReference type="Proteomes" id="UP000327085"/>
    </source>
</evidence>
<reference evidence="3" key="1">
    <citation type="journal article" date="2020" name="Plant J.">
        <title>Transposons played a major role in the diversification between the closely related almond and peach genomes: results from the almond genome sequence.</title>
        <authorList>
            <person name="Alioto T."/>
            <person name="Alexiou K.G."/>
            <person name="Bardil A."/>
            <person name="Barteri F."/>
            <person name="Castanera R."/>
            <person name="Cruz F."/>
            <person name="Dhingra A."/>
            <person name="Duval H."/>
            <person name="Fernandez I Marti A."/>
            <person name="Frias L."/>
            <person name="Galan B."/>
            <person name="Garcia J.L."/>
            <person name="Howad W."/>
            <person name="Gomez-Garrido J."/>
            <person name="Gut M."/>
            <person name="Julca I."/>
            <person name="Morata J."/>
            <person name="Puigdomenech P."/>
            <person name="Ribeca P."/>
            <person name="Rubio Cabetas M.J."/>
            <person name="Vlasova A."/>
            <person name="Wirthensohn M."/>
            <person name="Garcia-Mas J."/>
            <person name="Gabaldon T."/>
            <person name="Casacuberta J.M."/>
            <person name="Arus P."/>
        </authorList>
    </citation>
    <scope>NUCLEOTIDE SEQUENCE [LARGE SCALE GENOMIC DNA]</scope>
    <source>
        <strain evidence="3">cv. Texas</strain>
    </source>
</reference>
<dbReference type="AlphaFoldDB" id="A0A5E4G5Y7"/>
<feature type="non-terminal residue" evidence="2">
    <location>
        <position position="1"/>
    </location>
</feature>
<evidence type="ECO:0000259" key="1">
    <source>
        <dbReference type="Pfam" id="PF07727"/>
    </source>
</evidence>
<feature type="non-terminal residue" evidence="2">
    <location>
        <position position="54"/>
    </location>
</feature>
<accession>A0A5E4G5Y7</accession>
<dbReference type="InParanoid" id="A0A5E4G5Y7"/>
<dbReference type="EMBL" id="CABIKO010000373">
    <property type="protein sequence ID" value="VVA35144.1"/>
    <property type="molecule type" value="Genomic_DNA"/>
</dbReference>
<dbReference type="Proteomes" id="UP000327085">
    <property type="component" value="Chromosome 2"/>
</dbReference>
<proteinExistence type="predicted"/>
<organism evidence="2 3">
    <name type="scientific">Prunus dulcis</name>
    <name type="common">Almond</name>
    <name type="synonym">Amygdalus dulcis</name>
    <dbReference type="NCBI Taxonomy" id="3755"/>
    <lineage>
        <taxon>Eukaryota</taxon>
        <taxon>Viridiplantae</taxon>
        <taxon>Streptophyta</taxon>
        <taxon>Embryophyta</taxon>
        <taxon>Tracheophyta</taxon>
        <taxon>Spermatophyta</taxon>
        <taxon>Magnoliopsida</taxon>
        <taxon>eudicotyledons</taxon>
        <taxon>Gunneridae</taxon>
        <taxon>Pentapetalae</taxon>
        <taxon>rosids</taxon>
        <taxon>fabids</taxon>
        <taxon>Rosales</taxon>
        <taxon>Rosaceae</taxon>
        <taxon>Amygdaloideae</taxon>
        <taxon>Amygdaleae</taxon>
        <taxon>Prunus</taxon>
    </lineage>
</organism>
<evidence type="ECO:0000313" key="2">
    <source>
        <dbReference type="EMBL" id="VVA35144.1"/>
    </source>
</evidence>
<dbReference type="Pfam" id="PF07727">
    <property type="entry name" value="RVT_2"/>
    <property type="match status" value="1"/>
</dbReference>
<feature type="domain" description="Reverse transcriptase Ty1/copia-type" evidence="1">
    <location>
        <begin position="8"/>
        <end position="54"/>
    </location>
</feature>
<protein>
    <submittedName>
        <fullName evidence="2">PREDICTED: Retrovirus-related Pol poly from</fullName>
    </submittedName>
</protein>
<name>A0A5E4G5Y7_PRUDU</name>
<sequence length="54" mass="6316">RDEGKLTTLIVYVDDIIVTGNDAEKQLKLQKYLSHEFEMKDLGDLKYFLRIEVA</sequence>
<dbReference type="InterPro" id="IPR013103">
    <property type="entry name" value="RVT_2"/>
</dbReference>